<organism evidence="1 2">
    <name type="scientific">Armillaria ostoyae</name>
    <name type="common">Armillaria root rot fungus</name>
    <dbReference type="NCBI Taxonomy" id="47428"/>
    <lineage>
        <taxon>Eukaryota</taxon>
        <taxon>Fungi</taxon>
        <taxon>Dikarya</taxon>
        <taxon>Basidiomycota</taxon>
        <taxon>Agaricomycotina</taxon>
        <taxon>Agaricomycetes</taxon>
        <taxon>Agaricomycetidae</taxon>
        <taxon>Agaricales</taxon>
        <taxon>Marasmiineae</taxon>
        <taxon>Physalacriaceae</taxon>
        <taxon>Armillaria</taxon>
    </lineage>
</organism>
<accession>A0A284S2R6</accession>
<proteinExistence type="predicted"/>
<protein>
    <submittedName>
        <fullName evidence="1">Uncharacterized protein</fullName>
    </submittedName>
</protein>
<dbReference type="EMBL" id="FUEG01000027">
    <property type="protein sequence ID" value="SJL15257.1"/>
    <property type="molecule type" value="Genomic_DNA"/>
</dbReference>
<evidence type="ECO:0000313" key="2">
    <source>
        <dbReference type="Proteomes" id="UP000219338"/>
    </source>
</evidence>
<name>A0A284S2R6_ARMOS</name>
<keyword evidence="2" id="KW-1185">Reference proteome</keyword>
<dbReference type="Proteomes" id="UP000219338">
    <property type="component" value="Unassembled WGS sequence"/>
</dbReference>
<dbReference type="AlphaFoldDB" id="A0A284S2R6"/>
<sequence length="76" mass="8564">MMTGLTITATLFERFRSGTDHRPGTFRVTSDSRCGQNCYRPAFRFYAALAIDNIEPRRFRNSSVATASHNKGAFLT</sequence>
<gene>
    <name evidence="1" type="ORF">ARMOST_18745</name>
</gene>
<evidence type="ECO:0000313" key="1">
    <source>
        <dbReference type="EMBL" id="SJL15257.1"/>
    </source>
</evidence>
<reference evidence="2" key="1">
    <citation type="journal article" date="2017" name="Nat. Ecol. Evol.">
        <title>Genome expansion and lineage-specific genetic innovations in the forest pathogenic fungi Armillaria.</title>
        <authorList>
            <person name="Sipos G."/>
            <person name="Prasanna A.N."/>
            <person name="Walter M.C."/>
            <person name="O'Connor E."/>
            <person name="Balint B."/>
            <person name="Krizsan K."/>
            <person name="Kiss B."/>
            <person name="Hess J."/>
            <person name="Varga T."/>
            <person name="Slot J."/>
            <person name="Riley R."/>
            <person name="Boka B."/>
            <person name="Rigling D."/>
            <person name="Barry K."/>
            <person name="Lee J."/>
            <person name="Mihaltcheva S."/>
            <person name="LaButti K."/>
            <person name="Lipzen A."/>
            <person name="Waldron R."/>
            <person name="Moloney N.M."/>
            <person name="Sperisen C."/>
            <person name="Kredics L."/>
            <person name="Vagvoelgyi C."/>
            <person name="Patrignani A."/>
            <person name="Fitzpatrick D."/>
            <person name="Nagy I."/>
            <person name="Doyle S."/>
            <person name="Anderson J.B."/>
            <person name="Grigoriev I.V."/>
            <person name="Gueldener U."/>
            <person name="Muensterkoetter M."/>
            <person name="Nagy L.G."/>
        </authorList>
    </citation>
    <scope>NUCLEOTIDE SEQUENCE [LARGE SCALE GENOMIC DNA]</scope>
    <source>
        <strain evidence="2">C18/9</strain>
    </source>
</reference>